<feature type="compositionally biased region" description="Low complexity" evidence="1">
    <location>
        <begin position="157"/>
        <end position="168"/>
    </location>
</feature>
<protein>
    <submittedName>
        <fullName evidence="4">YARHG domain-containing protein</fullName>
    </submittedName>
</protein>
<feature type="compositionally biased region" description="Low complexity" evidence="1">
    <location>
        <begin position="103"/>
        <end position="115"/>
    </location>
</feature>
<evidence type="ECO:0000256" key="2">
    <source>
        <dbReference type="SAM" id="Phobius"/>
    </source>
</evidence>
<feature type="transmembrane region" description="Helical" evidence="2">
    <location>
        <begin position="47"/>
        <end position="68"/>
    </location>
</feature>
<feature type="compositionally biased region" description="Pro residues" evidence="1">
    <location>
        <begin position="128"/>
        <end position="142"/>
    </location>
</feature>
<feature type="region of interest" description="Disordered" evidence="1">
    <location>
        <begin position="81"/>
        <end position="168"/>
    </location>
</feature>
<reference evidence="4" key="1">
    <citation type="journal article" date="2022" name="Cell">
        <title>Design, construction, and in vivo augmentation of a complex gut microbiome.</title>
        <authorList>
            <person name="Cheng A.G."/>
            <person name="Ho P.Y."/>
            <person name="Aranda-Diaz A."/>
            <person name="Jain S."/>
            <person name="Yu F.B."/>
            <person name="Meng X."/>
            <person name="Wang M."/>
            <person name="Iakiviak M."/>
            <person name="Nagashima K."/>
            <person name="Zhao A."/>
            <person name="Murugkar P."/>
            <person name="Patil A."/>
            <person name="Atabakhsh K."/>
            <person name="Weakley A."/>
            <person name="Yan J."/>
            <person name="Brumbaugh A.R."/>
            <person name="Higginbottom S."/>
            <person name="Dimas A."/>
            <person name="Shiver A.L."/>
            <person name="Deutschbauer A."/>
            <person name="Neff N."/>
            <person name="Sonnenburg J.L."/>
            <person name="Huang K.C."/>
            <person name="Fischbach M.A."/>
        </authorList>
    </citation>
    <scope>NUCLEOTIDE SEQUENCE</scope>
    <source>
        <strain evidence="4">DSM 19829</strain>
    </source>
</reference>
<dbReference type="InterPro" id="IPR038434">
    <property type="entry name" value="YARHG_sf"/>
</dbReference>
<dbReference type="Proteomes" id="UP001060164">
    <property type="component" value="Chromosome"/>
</dbReference>
<accession>A0ABY5VGU0</accession>
<evidence type="ECO:0000259" key="3">
    <source>
        <dbReference type="SMART" id="SM01324"/>
    </source>
</evidence>
<evidence type="ECO:0000313" key="5">
    <source>
        <dbReference type="Proteomes" id="UP001060164"/>
    </source>
</evidence>
<dbReference type="InterPro" id="IPR025582">
    <property type="entry name" value="YARHG_dom"/>
</dbReference>
<evidence type="ECO:0000256" key="1">
    <source>
        <dbReference type="SAM" id="MobiDB-lite"/>
    </source>
</evidence>
<gene>
    <name evidence="4" type="ORF">NQ502_17415</name>
</gene>
<feature type="compositionally biased region" description="Basic and acidic residues" evidence="1">
    <location>
        <begin position="81"/>
        <end position="94"/>
    </location>
</feature>
<dbReference type="SMART" id="SM01324">
    <property type="entry name" value="YARHG"/>
    <property type="match status" value="1"/>
</dbReference>
<evidence type="ECO:0000313" key="4">
    <source>
        <dbReference type="EMBL" id="UWP59120.1"/>
    </source>
</evidence>
<dbReference type="Gene3D" id="1.20.58.1690">
    <property type="match status" value="1"/>
</dbReference>
<organism evidence="4 5">
    <name type="scientific">Ruminococcus gauvreauii</name>
    <dbReference type="NCBI Taxonomy" id="438033"/>
    <lineage>
        <taxon>Bacteria</taxon>
        <taxon>Bacillati</taxon>
        <taxon>Bacillota</taxon>
        <taxon>Clostridia</taxon>
        <taxon>Eubacteriales</taxon>
        <taxon>Oscillospiraceae</taxon>
        <taxon>Ruminococcus</taxon>
    </lineage>
</organism>
<proteinExistence type="predicted"/>
<sequence length="242" mass="26542">MFCEKCGSKLESGDLYCPGCGRKLTGHNTQQYQPPRKKPETDGKEKALYALLGVVAVLLVIGIIWGVATLVSLNREEEQYAESSKTEQEHTPEADDKDDTVEPAEVPAVTVTPVPAEEPEAVQEPVVTPEPAPTVTPAPLPAQEPDDSAGGDYVIPDSSSRQLDSSDLSGLSEWELRVARNEIYARHGRMFNDSALDSYFRGKSWYVPSIPAENFDDNTYLSKTELKNAKLISDYEASKGYS</sequence>
<dbReference type="EMBL" id="CP102290">
    <property type="protein sequence ID" value="UWP59120.1"/>
    <property type="molecule type" value="Genomic_DNA"/>
</dbReference>
<keyword evidence="2" id="KW-0812">Transmembrane</keyword>
<name>A0ABY5VGU0_9FIRM</name>
<dbReference type="RefSeq" id="WP_028528719.1">
    <property type="nucleotide sequence ID" value="NZ_CABLBR010000014.1"/>
</dbReference>
<keyword evidence="2" id="KW-1133">Transmembrane helix</keyword>
<keyword evidence="5" id="KW-1185">Reference proteome</keyword>
<dbReference type="PANTHER" id="PTHR40038:SF1">
    <property type="entry name" value="MEMBRANE-ASSOCIATED PROTEIN TCAA"/>
    <property type="match status" value="1"/>
</dbReference>
<keyword evidence="2" id="KW-0472">Membrane</keyword>
<dbReference type="Pfam" id="PF13308">
    <property type="entry name" value="YARHG"/>
    <property type="match status" value="1"/>
</dbReference>
<dbReference type="PANTHER" id="PTHR40038">
    <property type="entry name" value="MEMBRANE-ASSOCIATED PROTEIN TCAA"/>
    <property type="match status" value="1"/>
</dbReference>
<feature type="domain" description="YARHG" evidence="3">
    <location>
        <begin position="151"/>
        <end position="237"/>
    </location>
</feature>